<evidence type="ECO:0000256" key="1">
    <source>
        <dbReference type="ARBA" id="ARBA00004828"/>
    </source>
</evidence>
<sequence>MIHSPERTAAVLIETLPYMQQFAGKTVVIKYGGNAMINGELKQQVIKDIILMKCVGMRPVVVHGGGPEITGFLKQLGKQSSFVSGLRVTDAETVEVAEMVLAGKINSEIVCLLNQQGARAVGLSGKDADLVIAEKHLAEIYENGEVKKADIGFVGDVVKINAGLLHTLLDQDYIPVIAPIGRGIDNATYNINADYVAGEIAGALEAEKLMLLTDVEGIYRDYHDKSTFISTLTFEDAQGMIQDGIIDGGMIPKVEACIRALSGGAVKAHIIDGRQPHSLLLEIFTSAGIGTEIVKNR</sequence>
<dbReference type="STRING" id="112903.SAMN04490178_11564"/>
<comment type="similarity">
    <text evidence="9">Belongs to the acetylglutamate kinase family. ArgB subfamily.</text>
</comment>
<comment type="function">
    <text evidence="9">Catalyzes the ATP-dependent phosphorylation of N-acetyl-L-glutamate.</text>
</comment>
<dbReference type="EMBL" id="FODY01000015">
    <property type="protein sequence ID" value="SEP25630.1"/>
    <property type="molecule type" value="Genomic_DNA"/>
</dbReference>
<feature type="binding site" evidence="9">
    <location>
        <position position="190"/>
    </location>
    <ligand>
        <name>substrate</name>
    </ligand>
</feature>
<dbReference type="GO" id="GO:0042450">
    <property type="term" value="P:L-arginine biosynthetic process via ornithine"/>
    <property type="evidence" value="ECO:0007669"/>
    <property type="project" value="UniProtKB-UniRule"/>
</dbReference>
<dbReference type="OrthoDB" id="9803155at2"/>
<evidence type="ECO:0000256" key="4">
    <source>
        <dbReference type="ARBA" id="ARBA00022679"/>
    </source>
</evidence>
<dbReference type="GO" id="GO:0005737">
    <property type="term" value="C:cytoplasm"/>
    <property type="evidence" value="ECO:0007669"/>
    <property type="project" value="UniProtKB-SubCell"/>
</dbReference>
<evidence type="ECO:0000256" key="8">
    <source>
        <dbReference type="ARBA" id="ARBA00048141"/>
    </source>
</evidence>
<name>A0A1H8WDA1_9FIRM</name>
<gene>
    <name evidence="9" type="primary">argB</name>
    <name evidence="11" type="ORF">SAMN04490178_11564</name>
</gene>
<evidence type="ECO:0000256" key="7">
    <source>
        <dbReference type="ARBA" id="ARBA00022840"/>
    </source>
</evidence>
<organism evidence="11 12">
    <name type="scientific">Propionispora vibrioides</name>
    <dbReference type="NCBI Taxonomy" id="112903"/>
    <lineage>
        <taxon>Bacteria</taxon>
        <taxon>Bacillati</taxon>
        <taxon>Bacillota</taxon>
        <taxon>Negativicutes</taxon>
        <taxon>Selenomonadales</taxon>
        <taxon>Sporomusaceae</taxon>
        <taxon>Propionispora</taxon>
    </lineage>
</organism>
<proteinExistence type="inferred from homology"/>
<dbReference type="RefSeq" id="WP_091748012.1">
    <property type="nucleotide sequence ID" value="NZ_FODY01000015.1"/>
</dbReference>
<feature type="site" description="Transition state stabilizer" evidence="9">
    <location>
        <position position="30"/>
    </location>
</feature>
<keyword evidence="6 9" id="KW-0418">Kinase</keyword>
<comment type="catalytic activity">
    <reaction evidence="8 9">
        <text>N-acetyl-L-glutamate + ATP = N-acetyl-L-glutamyl 5-phosphate + ADP</text>
        <dbReference type="Rhea" id="RHEA:14629"/>
        <dbReference type="ChEBI" id="CHEBI:30616"/>
        <dbReference type="ChEBI" id="CHEBI:44337"/>
        <dbReference type="ChEBI" id="CHEBI:57936"/>
        <dbReference type="ChEBI" id="CHEBI:456216"/>
        <dbReference type="EC" id="2.7.2.8"/>
    </reaction>
</comment>
<evidence type="ECO:0000313" key="12">
    <source>
        <dbReference type="Proteomes" id="UP000198847"/>
    </source>
</evidence>
<dbReference type="PIRSF" id="PIRSF000728">
    <property type="entry name" value="NAGK"/>
    <property type="match status" value="1"/>
</dbReference>
<keyword evidence="9" id="KW-0963">Cytoplasm</keyword>
<dbReference type="FunFam" id="3.40.1160.10:FF:000004">
    <property type="entry name" value="Acetylglutamate kinase"/>
    <property type="match status" value="1"/>
</dbReference>
<evidence type="ECO:0000256" key="2">
    <source>
        <dbReference type="ARBA" id="ARBA00022571"/>
    </source>
</evidence>
<evidence type="ECO:0000259" key="10">
    <source>
        <dbReference type="Pfam" id="PF00696"/>
    </source>
</evidence>
<feature type="binding site" evidence="9">
    <location>
        <begin position="65"/>
        <end position="66"/>
    </location>
    <ligand>
        <name>substrate</name>
    </ligand>
</feature>
<dbReference type="InterPro" id="IPR041727">
    <property type="entry name" value="NAGK-C"/>
</dbReference>
<dbReference type="Gene3D" id="3.40.1160.10">
    <property type="entry name" value="Acetylglutamate kinase-like"/>
    <property type="match status" value="1"/>
</dbReference>
<feature type="site" description="Transition state stabilizer" evidence="9">
    <location>
        <position position="253"/>
    </location>
</feature>
<evidence type="ECO:0000256" key="6">
    <source>
        <dbReference type="ARBA" id="ARBA00022777"/>
    </source>
</evidence>
<keyword evidence="12" id="KW-1185">Reference proteome</keyword>
<evidence type="ECO:0000256" key="9">
    <source>
        <dbReference type="HAMAP-Rule" id="MF_00082"/>
    </source>
</evidence>
<accession>A0A1H8WDA1</accession>
<keyword evidence="7 9" id="KW-0067">ATP-binding</keyword>
<dbReference type="UniPathway" id="UPA00068">
    <property type="reaction ID" value="UER00107"/>
</dbReference>
<keyword evidence="3 9" id="KW-0028">Amino-acid biosynthesis</keyword>
<feature type="binding site" evidence="9">
    <location>
        <position position="87"/>
    </location>
    <ligand>
        <name>substrate</name>
    </ligand>
</feature>
<dbReference type="InterPro" id="IPR001057">
    <property type="entry name" value="Glu/AcGlu_kinase"/>
</dbReference>
<protein>
    <recommendedName>
        <fullName evidence="9">Acetylglutamate kinase</fullName>
        <ecNumber evidence="9">2.7.2.8</ecNumber>
    </recommendedName>
    <alternativeName>
        <fullName evidence="9">N-acetyl-L-glutamate 5-phosphotransferase</fullName>
    </alternativeName>
    <alternativeName>
        <fullName evidence="9">NAG kinase</fullName>
        <shortName evidence="9">NAGK</shortName>
    </alternativeName>
</protein>
<dbReference type="PANTHER" id="PTHR23342">
    <property type="entry name" value="N-ACETYLGLUTAMATE SYNTHASE"/>
    <property type="match status" value="1"/>
</dbReference>
<dbReference type="InterPro" id="IPR001048">
    <property type="entry name" value="Asp/Glu/Uridylate_kinase"/>
</dbReference>
<evidence type="ECO:0000313" key="11">
    <source>
        <dbReference type="EMBL" id="SEP25630.1"/>
    </source>
</evidence>
<dbReference type="NCBIfam" id="TIGR00761">
    <property type="entry name" value="argB"/>
    <property type="match status" value="1"/>
</dbReference>
<dbReference type="SUPFAM" id="SSF53633">
    <property type="entry name" value="Carbamate kinase-like"/>
    <property type="match status" value="1"/>
</dbReference>
<keyword evidence="4 9" id="KW-0808">Transferase</keyword>
<feature type="domain" description="Aspartate/glutamate/uridylate kinase" evidence="10">
    <location>
        <begin position="25"/>
        <end position="272"/>
    </location>
</feature>
<keyword evidence="5 9" id="KW-0547">Nucleotide-binding</keyword>
<dbReference type="AlphaFoldDB" id="A0A1H8WDA1"/>
<dbReference type="PANTHER" id="PTHR23342:SF0">
    <property type="entry name" value="N-ACETYLGLUTAMATE SYNTHASE, MITOCHONDRIAL"/>
    <property type="match status" value="1"/>
</dbReference>
<dbReference type="PRINTS" id="PR00474">
    <property type="entry name" value="GLU5KINASE"/>
</dbReference>
<dbReference type="InterPro" id="IPR037528">
    <property type="entry name" value="ArgB"/>
</dbReference>
<dbReference type="InterPro" id="IPR004662">
    <property type="entry name" value="AcgluKinase_fam"/>
</dbReference>
<dbReference type="GO" id="GO:0003991">
    <property type="term" value="F:acetylglutamate kinase activity"/>
    <property type="evidence" value="ECO:0007669"/>
    <property type="project" value="UniProtKB-UniRule"/>
</dbReference>
<evidence type="ECO:0000256" key="5">
    <source>
        <dbReference type="ARBA" id="ARBA00022741"/>
    </source>
</evidence>
<keyword evidence="2 9" id="KW-0055">Arginine biosynthesis</keyword>
<dbReference type="EC" id="2.7.2.8" evidence="9"/>
<comment type="pathway">
    <text evidence="1 9">Amino-acid biosynthesis; L-arginine biosynthesis; N(2)-acetyl-L-ornithine from L-glutamate: step 2/4.</text>
</comment>
<dbReference type="HAMAP" id="MF_00082">
    <property type="entry name" value="ArgB"/>
    <property type="match status" value="1"/>
</dbReference>
<comment type="subcellular location">
    <subcellularLocation>
        <location evidence="9">Cytoplasm</location>
    </subcellularLocation>
</comment>
<dbReference type="CDD" id="cd04250">
    <property type="entry name" value="AAK_NAGK-C"/>
    <property type="match status" value="1"/>
</dbReference>
<dbReference type="Proteomes" id="UP000198847">
    <property type="component" value="Unassembled WGS sequence"/>
</dbReference>
<dbReference type="InterPro" id="IPR036393">
    <property type="entry name" value="AceGlu_kinase-like_sf"/>
</dbReference>
<evidence type="ECO:0000256" key="3">
    <source>
        <dbReference type="ARBA" id="ARBA00022605"/>
    </source>
</evidence>
<dbReference type="Pfam" id="PF00696">
    <property type="entry name" value="AA_kinase"/>
    <property type="match status" value="1"/>
</dbReference>
<reference evidence="11 12" key="1">
    <citation type="submission" date="2016-10" db="EMBL/GenBank/DDBJ databases">
        <authorList>
            <person name="de Groot N.N."/>
        </authorList>
    </citation>
    <scope>NUCLEOTIDE SEQUENCE [LARGE SCALE GENOMIC DNA]</scope>
    <source>
        <strain evidence="11 12">DSM 13305</strain>
    </source>
</reference>
<dbReference type="GO" id="GO:0005524">
    <property type="term" value="F:ATP binding"/>
    <property type="evidence" value="ECO:0007669"/>
    <property type="project" value="UniProtKB-UniRule"/>
</dbReference>